<keyword evidence="8 9" id="KW-0807">Transducer</keyword>
<dbReference type="PROSITE" id="PS00237">
    <property type="entry name" value="G_PROTEIN_RECEP_F1_1"/>
    <property type="match status" value="1"/>
</dbReference>
<proteinExistence type="inferred from homology"/>
<evidence type="ECO:0000256" key="6">
    <source>
        <dbReference type="ARBA" id="ARBA00023136"/>
    </source>
</evidence>
<comment type="caution">
    <text evidence="12">The sequence shown here is derived from an EMBL/GenBank/DDBJ whole genome shotgun (WGS) entry which is preliminary data.</text>
</comment>
<dbReference type="EMBL" id="JAFHDT010000061">
    <property type="protein sequence ID" value="KAI7790622.1"/>
    <property type="molecule type" value="Genomic_DNA"/>
</dbReference>
<dbReference type="AlphaFoldDB" id="A0A9W7W814"/>
<feature type="transmembrane region" description="Helical" evidence="10">
    <location>
        <begin position="111"/>
        <end position="128"/>
    </location>
</feature>
<dbReference type="InterPro" id="IPR017452">
    <property type="entry name" value="GPCR_Rhodpsn_7TM"/>
</dbReference>
<feature type="transmembrane region" description="Helical" evidence="10">
    <location>
        <begin position="275"/>
        <end position="300"/>
    </location>
</feature>
<dbReference type="GO" id="GO:0007200">
    <property type="term" value="P:phospholipase C-activating G protein-coupled receptor signaling pathway"/>
    <property type="evidence" value="ECO:0007669"/>
    <property type="project" value="TreeGrafter"/>
</dbReference>
<feature type="transmembrane region" description="Helical" evidence="10">
    <location>
        <begin position="197"/>
        <end position="220"/>
    </location>
</feature>
<keyword evidence="7 9" id="KW-0675">Receptor</keyword>
<evidence type="ECO:0000313" key="13">
    <source>
        <dbReference type="Proteomes" id="UP001059041"/>
    </source>
</evidence>
<keyword evidence="3 9" id="KW-0812">Transmembrane</keyword>
<dbReference type="Pfam" id="PF00001">
    <property type="entry name" value="7tm_1"/>
    <property type="match status" value="1"/>
</dbReference>
<dbReference type="GO" id="GO:0031686">
    <property type="term" value="F:A1 adenosine receptor binding"/>
    <property type="evidence" value="ECO:0007669"/>
    <property type="project" value="TreeGrafter"/>
</dbReference>
<dbReference type="GO" id="GO:0005886">
    <property type="term" value="C:plasma membrane"/>
    <property type="evidence" value="ECO:0007669"/>
    <property type="project" value="UniProtKB-SubCell"/>
</dbReference>
<comment type="subcellular location">
    <subcellularLocation>
        <location evidence="1">Cell membrane</location>
        <topology evidence="1">Multi-pass membrane protein</topology>
    </subcellularLocation>
</comment>
<dbReference type="GO" id="GO:0005524">
    <property type="term" value="F:ATP binding"/>
    <property type="evidence" value="ECO:0007669"/>
    <property type="project" value="TreeGrafter"/>
</dbReference>
<feature type="transmembrane region" description="Helical" evidence="10">
    <location>
        <begin position="232"/>
        <end position="255"/>
    </location>
</feature>
<gene>
    <name evidence="12" type="ORF">IRJ41_020992</name>
</gene>
<evidence type="ECO:0000313" key="12">
    <source>
        <dbReference type="EMBL" id="KAI7790622.1"/>
    </source>
</evidence>
<organism evidence="12 13">
    <name type="scientific">Triplophysa rosa</name>
    <name type="common">Cave loach</name>
    <dbReference type="NCBI Taxonomy" id="992332"/>
    <lineage>
        <taxon>Eukaryota</taxon>
        <taxon>Metazoa</taxon>
        <taxon>Chordata</taxon>
        <taxon>Craniata</taxon>
        <taxon>Vertebrata</taxon>
        <taxon>Euteleostomi</taxon>
        <taxon>Actinopterygii</taxon>
        <taxon>Neopterygii</taxon>
        <taxon>Teleostei</taxon>
        <taxon>Ostariophysi</taxon>
        <taxon>Cypriniformes</taxon>
        <taxon>Nemacheilidae</taxon>
        <taxon>Triplophysa</taxon>
    </lineage>
</organism>
<feature type="transmembrane region" description="Helical" evidence="10">
    <location>
        <begin position="70"/>
        <end position="91"/>
    </location>
</feature>
<evidence type="ECO:0000256" key="10">
    <source>
        <dbReference type="SAM" id="Phobius"/>
    </source>
</evidence>
<dbReference type="Gene3D" id="1.20.1070.10">
    <property type="entry name" value="Rhodopsin 7-helix transmembrane proteins"/>
    <property type="match status" value="1"/>
</dbReference>
<dbReference type="PANTHER" id="PTHR24231">
    <property type="entry name" value="PURINOCEPTOR-RELATED G-PROTEIN COUPLED RECEPTOR"/>
    <property type="match status" value="1"/>
</dbReference>
<evidence type="ECO:0000256" key="1">
    <source>
        <dbReference type="ARBA" id="ARBA00004651"/>
    </source>
</evidence>
<reference evidence="12" key="1">
    <citation type="submission" date="2021-02" db="EMBL/GenBank/DDBJ databases">
        <title>Comparative genomics reveals that relaxation of natural selection precedes convergent phenotypic evolution of cavefish.</title>
        <authorList>
            <person name="Peng Z."/>
        </authorList>
    </citation>
    <scope>NUCLEOTIDE SEQUENCE</scope>
    <source>
        <tissue evidence="12">Muscle</tissue>
    </source>
</reference>
<evidence type="ECO:0000256" key="7">
    <source>
        <dbReference type="ARBA" id="ARBA00023170"/>
    </source>
</evidence>
<evidence type="ECO:0000256" key="2">
    <source>
        <dbReference type="ARBA" id="ARBA00022475"/>
    </source>
</evidence>
<dbReference type="PANTHER" id="PTHR24231:SF2">
    <property type="entry name" value="P2Y PURINOCEPTOR 1"/>
    <property type="match status" value="1"/>
</dbReference>
<comment type="similarity">
    <text evidence="9">Belongs to the G-protein coupled receptor 1 family.</text>
</comment>
<keyword evidence="6 10" id="KW-0472">Membrane</keyword>
<dbReference type="GO" id="GO:0045031">
    <property type="term" value="F:G protein-coupled ATP receptor activity"/>
    <property type="evidence" value="ECO:0007669"/>
    <property type="project" value="TreeGrafter"/>
</dbReference>
<dbReference type="PRINTS" id="PR01157">
    <property type="entry name" value="P2YPURNOCPTR"/>
</dbReference>
<evidence type="ECO:0000259" key="11">
    <source>
        <dbReference type="PROSITE" id="PS50262"/>
    </source>
</evidence>
<evidence type="ECO:0000256" key="8">
    <source>
        <dbReference type="ARBA" id="ARBA00023224"/>
    </source>
</evidence>
<evidence type="ECO:0000256" key="5">
    <source>
        <dbReference type="ARBA" id="ARBA00023040"/>
    </source>
</evidence>
<dbReference type="PROSITE" id="PS50262">
    <property type="entry name" value="G_PROTEIN_RECEP_F1_2"/>
    <property type="match status" value="1"/>
</dbReference>
<feature type="domain" description="G-protein coupled receptors family 1 profile" evidence="11">
    <location>
        <begin position="49"/>
        <end position="301"/>
    </location>
</feature>
<dbReference type="PRINTS" id="PR00237">
    <property type="entry name" value="GPCRRHODOPSN"/>
</dbReference>
<name>A0A9W7W814_TRIRA</name>
<keyword evidence="13" id="KW-1185">Reference proteome</keyword>
<dbReference type="InterPro" id="IPR000276">
    <property type="entry name" value="GPCR_Rhodpsn"/>
</dbReference>
<dbReference type="Proteomes" id="UP001059041">
    <property type="component" value="Unassembled WGS sequence"/>
</dbReference>
<sequence length="341" mass="39014">MDANKTIDAPSMVNVFCIINDKGDEVMRFVLICLMPGFFVVVLTVGLPLNCLSCWLFFRRLRPWTRSTLFLYNLALADMSWLLALPFLIQYHVAGMRWTLGSTFCRVVRLLYHNYFYLSIFFVTCLSFDRYLAIVHPLRSSVLLSRQRALVVSLAVWVIIALMSYPVAYMSTTAPCLHHNWTVCNLYVLLADTKISLPYSICCSCLGFLLPFCALSYFYLKSVYRLRRLSDPRLQALAIDLAGAMVFFGVFYLPYHLSRNAAVVMRALKINNPSAWYPADLLFTVDMCICSLSSCINPLLSFLMGGTFRQGLQEVFSEIWRLRPRVRPEGTGERKLGDTTH</sequence>
<dbReference type="CDD" id="cd14982">
    <property type="entry name" value="7tmA_purinoceptor-like"/>
    <property type="match status" value="1"/>
</dbReference>
<protein>
    <submittedName>
        <fullName evidence="12">P2Y purinoceptor 1-like</fullName>
    </submittedName>
</protein>
<evidence type="ECO:0000256" key="3">
    <source>
        <dbReference type="ARBA" id="ARBA00022692"/>
    </source>
</evidence>
<feature type="transmembrane region" description="Helical" evidence="10">
    <location>
        <begin position="29"/>
        <end position="58"/>
    </location>
</feature>
<dbReference type="GO" id="GO:0001621">
    <property type="term" value="F:G protein-coupled ADP receptor activity"/>
    <property type="evidence" value="ECO:0007669"/>
    <property type="project" value="TreeGrafter"/>
</dbReference>
<accession>A0A9W7W814</accession>
<evidence type="ECO:0000256" key="9">
    <source>
        <dbReference type="RuleBase" id="RU000688"/>
    </source>
</evidence>
<keyword evidence="5 9" id="KW-0297">G-protein coupled receptor</keyword>
<evidence type="ECO:0000256" key="4">
    <source>
        <dbReference type="ARBA" id="ARBA00022989"/>
    </source>
</evidence>
<keyword evidence="4 10" id="KW-1133">Transmembrane helix</keyword>
<keyword evidence="2" id="KW-1003">Cell membrane</keyword>
<feature type="transmembrane region" description="Helical" evidence="10">
    <location>
        <begin position="149"/>
        <end position="168"/>
    </location>
</feature>
<dbReference type="SUPFAM" id="SSF81321">
    <property type="entry name" value="Family A G protein-coupled receptor-like"/>
    <property type="match status" value="1"/>
</dbReference>